<evidence type="ECO:0000256" key="7">
    <source>
        <dbReference type="ARBA" id="ARBA00022982"/>
    </source>
</evidence>
<comment type="similarity">
    <text evidence="2">Belongs to the complex I NDUFB10 subunit family.</text>
</comment>
<proteinExistence type="evidence at transcript level"/>
<dbReference type="GO" id="GO:0005743">
    <property type="term" value="C:mitochondrial inner membrane"/>
    <property type="evidence" value="ECO:0007669"/>
    <property type="project" value="UniProtKB-SubCell"/>
</dbReference>
<dbReference type="OrthoDB" id="6017729at2759"/>
<dbReference type="AlphaFoldDB" id="J3JZ58"/>
<keyword evidence="9" id="KW-0472">Membrane</keyword>
<keyword evidence="6" id="KW-0999">Mitochondrion inner membrane</keyword>
<evidence type="ECO:0000256" key="8">
    <source>
        <dbReference type="ARBA" id="ARBA00023128"/>
    </source>
</evidence>
<dbReference type="Pfam" id="PF10249">
    <property type="entry name" value="NDUFB10"/>
    <property type="match status" value="1"/>
</dbReference>
<dbReference type="HOGENOM" id="CLU_112615_0_0_1"/>
<name>J3JZ58_DENPD</name>
<evidence type="ECO:0000256" key="3">
    <source>
        <dbReference type="ARBA" id="ARBA00014109"/>
    </source>
</evidence>
<keyword evidence="7" id="KW-0249">Electron transport</keyword>
<dbReference type="InterPro" id="IPR019377">
    <property type="entry name" value="NADH_UbQ_OxRdtase_su10"/>
</dbReference>
<dbReference type="InterPro" id="IPR039993">
    <property type="entry name" value="NDUFB10"/>
</dbReference>
<evidence type="ECO:0000256" key="2">
    <source>
        <dbReference type="ARBA" id="ARBA00008317"/>
    </source>
</evidence>
<accession>J3JZ58</accession>
<evidence type="ECO:0000256" key="6">
    <source>
        <dbReference type="ARBA" id="ARBA00022792"/>
    </source>
</evidence>
<organism evidence="10">
    <name type="scientific">Dendroctonus ponderosae</name>
    <name type="common">Mountain pine beetle</name>
    <dbReference type="NCBI Taxonomy" id="77166"/>
    <lineage>
        <taxon>Eukaryota</taxon>
        <taxon>Metazoa</taxon>
        <taxon>Ecdysozoa</taxon>
        <taxon>Arthropoda</taxon>
        <taxon>Hexapoda</taxon>
        <taxon>Insecta</taxon>
        <taxon>Pterygota</taxon>
        <taxon>Neoptera</taxon>
        <taxon>Endopterygota</taxon>
        <taxon>Coleoptera</taxon>
        <taxon>Polyphaga</taxon>
        <taxon>Cucujiformia</taxon>
        <taxon>Curculionidae</taxon>
        <taxon>Scolytinae</taxon>
        <taxon>Dendroctonus</taxon>
    </lineage>
</organism>
<comment type="subcellular location">
    <subcellularLocation>
        <location evidence="1">Mitochondrion inner membrane</location>
        <topology evidence="1">Peripheral membrane protein</topology>
        <orientation evidence="1">Matrix side</orientation>
    </subcellularLocation>
</comment>
<evidence type="ECO:0000256" key="5">
    <source>
        <dbReference type="ARBA" id="ARBA00022660"/>
    </source>
</evidence>
<dbReference type="GO" id="GO:0045271">
    <property type="term" value="C:respiratory chain complex I"/>
    <property type="evidence" value="ECO:0007669"/>
    <property type="project" value="UniProtKB-ARBA"/>
</dbReference>
<reference evidence="10" key="1">
    <citation type="journal article" date="2012" name="Insect Biochem. Mol. Biol.">
        <title>Transcriptome and full-length cDNA resources for the mountain pine beetle, Dendroctonus ponderosae Hopkins, a major insect pest of pine forests.</title>
        <authorList>
            <person name="Keeling C.I."/>
            <person name="Henderson H."/>
            <person name="Li M."/>
            <person name="Yuen M."/>
            <person name="Clark E.L."/>
            <person name="Fraser J.D."/>
            <person name="Huber D.P."/>
            <person name="Liao N.Y."/>
            <person name="Roderick Docking T."/>
            <person name="Birol I."/>
            <person name="Chan S.K."/>
            <person name="Taylor G.A."/>
            <person name="Palmquist D."/>
            <person name="Jones S.J."/>
            <person name="Bohlmann J."/>
        </authorList>
    </citation>
    <scope>NUCLEOTIDE SEQUENCE</scope>
    <source>
        <tissue evidence="10">Midgut and adhering fatbody of emerged adults of both sexes after feeding on lodgepole pine for up to 64 h</tissue>
    </source>
</reference>
<keyword evidence="5" id="KW-0679">Respiratory chain</keyword>
<keyword evidence="4" id="KW-0813">Transport</keyword>
<protein>
    <recommendedName>
        <fullName evidence="3">NADH dehydrogenase [ubiquinone] 1 beta subcomplex subunit 10</fullName>
    </recommendedName>
</protein>
<evidence type="ECO:0000256" key="1">
    <source>
        <dbReference type="ARBA" id="ARBA00004443"/>
    </source>
</evidence>
<dbReference type="PANTHER" id="PTHR13094">
    <property type="entry name" value="NADH-UBIQUINONE OXIDOREDUCTASE PDSW SUBUNIT"/>
    <property type="match status" value="1"/>
</dbReference>
<evidence type="ECO:0000256" key="4">
    <source>
        <dbReference type="ARBA" id="ARBA00022448"/>
    </source>
</evidence>
<evidence type="ECO:0000256" key="9">
    <source>
        <dbReference type="ARBA" id="ARBA00023136"/>
    </source>
</evidence>
<keyword evidence="8" id="KW-0496">Mitochondrion</keyword>
<dbReference type="PANTHER" id="PTHR13094:SF1">
    <property type="entry name" value="NADH DEHYDROGENASE [UBIQUINONE] 1 BETA SUBCOMPLEX SUBUNIT 10"/>
    <property type="match status" value="1"/>
</dbReference>
<dbReference type="EMBL" id="BT128539">
    <property type="protein sequence ID" value="AEE63496.1"/>
    <property type="molecule type" value="mRNA"/>
</dbReference>
<sequence length="162" mass="19376">MSESEPRNAFVVVLQALFRAIDGPTTWFREKVVEPNQQQYPWYHQKFRMVPTIDQCYTDDAVCIYEANQQYRRDRKVDTEILTILRSRFEDCVMYESPDHVTKCADINRVYQESITNWFTKYGDMGLYHDAQTALSKQKHRMIWERRYGPVGCGKTRKFPQE</sequence>
<evidence type="ECO:0000313" key="10">
    <source>
        <dbReference type="EMBL" id="AEE63496.1"/>
    </source>
</evidence>